<sequence>MANKYKFLAAISQMTQNGAPVYAGFDHFRGEAIFTSSLNTCYFNGITLRKVKGGGINDSNYKCEESGEFYRVMKLEKLQ</sequence>
<dbReference type="EMBL" id="CP101527">
    <property type="protein sequence ID" value="UZW74519.1"/>
    <property type="molecule type" value="Genomic_DNA"/>
</dbReference>
<evidence type="ECO:0000313" key="2">
    <source>
        <dbReference type="Proteomes" id="UP001164472"/>
    </source>
</evidence>
<protein>
    <submittedName>
        <fullName evidence="1">Uncharacterized protein</fullName>
    </submittedName>
</protein>
<reference evidence="1" key="1">
    <citation type="submission" date="2022-07" db="EMBL/GenBank/DDBJ databases">
        <title>Alkalimarinus sp. nov., isolated from gut of a Alitta virens.</title>
        <authorList>
            <person name="Yang A.I."/>
            <person name="Shin N.-R."/>
        </authorList>
    </citation>
    <scope>NUCLEOTIDE SEQUENCE</scope>
    <source>
        <strain evidence="1">FA028</strain>
    </source>
</reference>
<proteinExistence type="predicted"/>
<dbReference type="Proteomes" id="UP001164472">
    <property type="component" value="Chromosome"/>
</dbReference>
<keyword evidence="2" id="KW-1185">Reference proteome</keyword>
<dbReference type="AlphaFoldDB" id="A0A9E8HRM6"/>
<gene>
    <name evidence="1" type="ORF">NNL22_16070</name>
</gene>
<dbReference type="RefSeq" id="WP_251813116.1">
    <property type="nucleotide sequence ID" value="NZ_CP101527.1"/>
</dbReference>
<dbReference type="KEGG" id="asem:NNL22_16070"/>
<name>A0A9E8HRM6_9ALTE</name>
<evidence type="ECO:0000313" key="1">
    <source>
        <dbReference type="EMBL" id="UZW74519.1"/>
    </source>
</evidence>
<organism evidence="1 2">
    <name type="scientific">Alkalimarinus sediminis</name>
    <dbReference type="NCBI Taxonomy" id="1632866"/>
    <lineage>
        <taxon>Bacteria</taxon>
        <taxon>Pseudomonadati</taxon>
        <taxon>Pseudomonadota</taxon>
        <taxon>Gammaproteobacteria</taxon>
        <taxon>Alteromonadales</taxon>
        <taxon>Alteromonadaceae</taxon>
        <taxon>Alkalimarinus</taxon>
    </lineage>
</organism>
<accession>A0A9E8HRM6</accession>